<evidence type="ECO:0000313" key="2">
    <source>
        <dbReference type="Proteomes" id="UP001148629"/>
    </source>
</evidence>
<comment type="caution">
    <text evidence="1">The sequence shown here is derived from an EMBL/GenBank/DDBJ whole genome shotgun (WGS) entry which is preliminary data.</text>
</comment>
<name>A0ACC1RV90_9HYPO</name>
<proteinExistence type="predicted"/>
<dbReference type="Proteomes" id="UP001148629">
    <property type="component" value="Unassembled WGS sequence"/>
</dbReference>
<dbReference type="EMBL" id="JANRMS010001729">
    <property type="protein sequence ID" value="KAJ3526446.1"/>
    <property type="molecule type" value="Genomic_DNA"/>
</dbReference>
<evidence type="ECO:0000313" key="1">
    <source>
        <dbReference type="EMBL" id="KAJ3526446.1"/>
    </source>
</evidence>
<organism evidence="1 2">
    <name type="scientific">Fusarium decemcellulare</name>
    <dbReference type="NCBI Taxonomy" id="57161"/>
    <lineage>
        <taxon>Eukaryota</taxon>
        <taxon>Fungi</taxon>
        <taxon>Dikarya</taxon>
        <taxon>Ascomycota</taxon>
        <taxon>Pezizomycotina</taxon>
        <taxon>Sordariomycetes</taxon>
        <taxon>Hypocreomycetidae</taxon>
        <taxon>Hypocreales</taxon>
        <taxon>Nectriaceae</taxon>
        <taxon>Fusarium</taxon>
        <taxon>Fusarium decemcellulare species complex</taxon>
    </lineage>
</organism>
<protein>
    <submittedName>
        <fullName evidence="1">Uncharacterized protein</fullName>
    </submittedName>
</protein>
<sequence length="278" mass="32651">MLSDPALGFGYKQLLIIWLLEWIILVLESRGLDPARETVLAFIRRAEHQELGMTHLCCRPPLSRFENFRTSWPTRESDIDEILEEESDFSKMLDNKMQEVSAKELSSLLKVAIFYDKDLLGRSRKHAERKEKVIWGRRPSGFDVDHRNDRFVPRYSDVILPDPIPGITIDISKYAGWMERRFRTRDSSQSSLCREQYFRRLSWLYYIGDLYGISLEDIVREMKRADPWSDTVTSVSPEEDQDIRNFRASWEEWSAQGPVMQNISTVGFANWPFVEADE</sequence>
<reference evidence="1" key="1">
    <citation type="submission" date="2022-08" db="EMBL/GenBank/DDBJ databases">
        <title>Genome Sequence of Fusarium decemcellulare.</title>
        <authorList>
            <person name="Buettner E."/>
        </authorList>
    </citation>
    <scope>NUCLEOTIDE SEQUENCE</scope>
    <source>
        <strain evidence="1">Babe19</strain>
    </source>
</reference>
<gene>
    <name evidence="1" type="ORF">NM208_g11186</name>
</gene>
<keyword evidence="2" id="KW-1185">Reference proteome</keyword>
<accession>A0ACC1RV90</accession>